<dbReference type="AlphaFoldDB" id="A0A919TBX2"/>
<dbReference type="Proteomes" id="UP000677082">
    <property type="component" value="Unassembled WGS sequence"/>
</dbReference>
<accession>A0A919TBX2</accession>
<protein>
    <submittedName>
        <fullName evidence="1">Uncharacterized protein</fullName>
    </submittedName>
</protein>
<gene>
    <name evidence="1" type="ORF">Ato02nite_040250</name>
</gene>
<dbReference type="EMBL" id="BOQN01000052">
    <property type="protein sequence ID" value="GIM92232.1"/>
    <property type="molecule type" value="Genomic_DNA"/>
</dbReference>
<keyword evidence="2" id="KW-1185">Reference proteome</keyword>
<evidence type="ECO:0000313" key="1">
    <source>
        <dbReference type="EMBL" id="GIM92232.1"/>
    </source>
</evidence>
<evidence type="ECO:0000313" key="2">
    <source>
        <dbReference type="Proteomes" id="UP000677082"/>
    </source>
</evidence>
<sequence>MEKNRGPERPVSEFAQEDYLFGSGPLWLRVERVQRDRPVEYNGDLWYEVEGVEISSTGRDVARRQVLVRAQRLTSLPTNRRL</sequence>
<dbReference type="RefSeq" id="WP_213008113.1">
    <property type="nucleotide sequence ID" value="NZ_BOQN01000052.1"/>
</dbReference>
<reference evidence="1 2" key="1">
    <citation type="submission" date="2021-03" db="EMBL/GenBank/DDBJ databases">
        <title>Whole genome shotgun sequence of Actinoplanes toevensis NBRC 105298.</title>
        <authorList>
            <person name="Komaki H."/>
            <person name="Tamura T."/>
        </authorList>
    </citation>
    <scope>NUCLEOTIDE SEQUENCE [LARGE SCALE GENOMIC DNA]</scope>
    <source>
        <strain evidence="1 2">NBRC 105298</strain>
    </source>
</reference>
<comment type="caution">
    <text evidence="1">The sequence shown here is derived from an EMBL/GenBank/DDBJ whole genome shotgun (WGS) entry which is preliminary data.</text>
</comment>
<name>A0A919TBX2_9ACTN</name>
<organism evidence="1 2">
    <name type="scientific">Paractinoplanes toevensis</name>
    <dbReference type="NCBI Taxonomy" id="571911"/>
    <lineage>
        <taxon>Bacteria</taxon>
        <taxon>Bacillati</taxon>
        <taxon>Actinomycetota</taxon>
        <taxon>Actinomycetes</taxon>
        <taxon>Micromonosporales</taxon>
        <taxon>Micromonosporaceae</taxon>
        <taxon>Paractinoplanes</taxon>
    </lineage>
</organism>
<proteinExistence type="predicted"/>